<evidence type="ECO:0000256" key="13">
    <source>
        <dbReference type="HAMAP-Rule" id="MF_00208"/>
    </source>
</evidence>
<comment type="subcellular location">
    <subcellularLocation>
        <location evidence="13 14">Cytoplasm</location>
    </subcellularLocation>
</comment>
<dbReference type="EC" id="6.3.2.13" evidence="8 13"/>
<dbReference type="UniPathway" id="UPA00219"/>
<dbReference type="InterPro" id="IPR005761">
    <property type="entry name" value="UDP-N-AcMur-Glu-dNH2Pim_ligase"/>
</dbReference>
<dbReference type="HAMAP" id="MF_00208">
    <property type="entry name" value="MurE"/>
    <property type="match status" value="1"/>
</dbReference>
<evidence type="ECO:0000259" key="16">
    <source>
        <dbReference type="Pfam" id="PF02875"/>
    </source>
</evidence>
<dbReference type="GO" id="GO:0000287">
    <property type="term" value="F:magnesium ion binding"/>
    <property type="evidence" value="ECO:0007669"/>
    <property type="project" value="UniProtKB-UniRule"/>
</dbReference>
<feature type="binding site" evidence="13">
    <location>
        <begin position="424"/>
        <end position="427"/>
    </location>
    <ligand>
        <name>meso-2,6-diaminopimelate</name>
        <dbReference type="ChEBI" id="CHEBI:57791"/>
    </ligand>
</feature>
<dbReference type="OrthoDB" id="9800958at2"/>
<dbReference type="GO" id="GO:0008360">
    <property type="term" value="P:regulation of cell shape"/>
    <property type="evidence" value="ECO:0007669"/>
    <property type="project" value="UniProtKB-KW"/>
</dbReference>
<feature type="modified residue" description="N6-carboxylysine" evidence="13">
    <location>
        <position position="235"/>
    </location>
</feature>
<feature type="binding site" evidence="13">
    <location>
        <position position="203"/>
    </location>
    <ligand>
        <name>UDP-N-acetyl-alpha-D-muramoyl-L-alanyl-D-glutamate</name>
        <dbReference type="ChEBI" id="CHEBI:83900"/>
    </ligand>
</feature>
<evidence type="ECO:0000256" key="1">
    <source>
        <dbReference type="ARBA" id="ARBA00005898"/>
    </source>
</evidence>
<keyword evidence="19" id="KW-1185">Reference proteome</keyword>
<evidence type="ECO:0000256" key="7">
    <source>
        <dbReference type="ARBA" id="ARBA00050251"/>
    </source>
</evidence>
<evidence type="ECO:0000256" key="3">
    <source>
        <dbReference type="ARBA" id="ARBA00022960"/>
    </source>
</evidence>
<comment type="cofactor">
    <cofactor evidence="13">
        <name>Mg(2+)</name>
        <dbReference type="ChEBI" id="CHEBI:18420"/>
    </cofactor>
</comment>
<reference evidence="18 19" key="1">
    <citation type="submission" date="2017-05" db="EMBL/GenBank/DDBJ databases">
        <title>Genome sequence of Candidatus Fukatsuia symbiotica and Candidatus Hamiltonella defensa from Acyrthosiphon pisum strain 5D.</title>
        <authorList>
            <person name="Patel V.A."/>
            <person name="Chevignon G."/>
            <person name="Russell J.A."/>
            <person name="Oliver K.M."/>
        </authorList>
    </citation>
    <scope>NUCLEOTIDE SEQUENCE [LARGE SCALE GENOMIC DNA]</scope>
    <source>
        <strain evidence="18 19">5D</strain>
    </source>
</reference>
<keyword evidence="13" id="KW-0963">Cytoplasm</keyword>
<dbReference type="NCBIfam" id="NF001123">
    <property type="entry name" value="PRK00139.1-1"/>
    <property type="match status" value="1"/>
</dbReference>
<keyword evidence="4 13" id="KW-0573">Peptidoglycan synthesis</keyword>
<feature type="binding site" evidence="13">
    <location>
        <position position="29"/>
    </location>
    <ligand>
        <name>UDP-N-acetyl-alpha-D-muramoyl-L-alanyl-D-glutamate</name>
        <dbReference type="ChEBI" id="CHEBI:83900"/>
    </ligand>
</feature>
<comment type="similarity">
    <text evidence="1 13">Belongs to the MurCDEF family. MurE subfamily.</text>
</comment>
<comment type="function">
    <text evidence="13">Catalyzes the addition of meso-diaminopimelic acid to the nucleotide precursor UDP-N-acetylmuramoyl-L-alanyl-D-glutamate (UMAG) in the biosynthesis of bacterial cell-wall peptidoglycan.</text>
</comment>
<dbReference type="Pfam" id="PF08245">
    <property type="entry name" value="Mur_ligase_M"/>
    <property type="match status" value="1"/>
</dbReference>
<feature type="binding site" evidence="13">
    <location>
        <position position="167"/>
    </location>
    <ligand>
        <name>UDP-N-acetyl-alpha-D-muramoyl-L-alanyl-D-glutamate</name>
        <dbReference type="ChEBI" id="CHEBI:83900"/>
    </ligand>
</feature>
<feature type="binding site" evidence="13">
    <location>
        <position position="201"/>
    </location>
    <ligand>
        <name>UDP-N-acetyl-alpha-D-muramoyl-L-alanyl-D-glutamate</name>
        <dbReference type="ChEBI" id="CHEBI:83900"/>
    </ligand>
</feature>
<keyword evidence="13 18" id="KW-0436">Ligase</keyword>
<organism evidence="18 19">
    <name type="scientific">Candidatus Fukatsuia symbiotica</name>
    <dbReference type="NCBI Taxonomy" id="1878942"/>
    <lineage>
        <taxon>Bacteria</taxon>
        <taxon>Pseudomonadati</taxon>
        <taxon>Pseudomonadota</taxon>
        <taxon>Gammaproteobacteria</taxon>
        <taxon>Enterobacterales</taxon>
        <taxon>Yersiniaceae</taxon>
        <taxon>Candidatus Fukatsuia</taxon>
    </lineage>
</organism>
<dbReference type="SUPFAM" id="SSF53244">
    <property type="entry name" value="MurD-like peptide ligases, peptide-binding domain"/>
    <property type="match status" value="1"/>
</dbReference>
<evidence type="ECO:0000256" key="9">
    <source>
        <dbReference type="ARBA" id="ARBA00072883"/>
    </source>
</evidence>
<feature type="domain" description="Mur ligase C-terminal" evidence="16">
    <location>
        <begin position="351"/>
        <end position="477"/>
    </location>
</feature>
<dbReference type="GO" id="GO:0051301">
    <property type="term" value="P:cell division"/>
    <property type="evidence" value="ECO:0007669"/>
    <property type="project" value="UniProtKB-KW"/>
</dbReference>
<dbReference type="Gene3D" id="3.40.1190.10">
    <property type="entry name" value="Mur-like, catalytic domain"/>
    <property type="match status" value="1"/>
</dbReference>
<feature type="binding site" evidence="13">
    <location>
        <position position="195"/>
    </location>
    <ligand>
        <name>UDP-N-acetyl-alpha-D-muramoyl-L-alanyl-D-glutamate</name>
        <dbReference type="ChEBI" id="CHEBI:83900"/>
    </ligand>
</feature>
<keyword evidence="5 13" id="KW-0131">Cell cycle</keyword>
<keyword evidence="13" id="KW-0460">Magnesium</keyword>
<evidence type="ECO:0000256" key="14">
    <source>
        <dbReference type="RuleBase" id="RU004135"/>
    </source>
</evidence>
<dbReference type="Pfam" id="PF02875">
    <property type="entry name" value="Mur_ligase_C"/>
    <property type="match status" value="1"/>
</dbReference>
<comment type="catalytic activity">
    <reaction evidence="7 13">
        <text>UDP-N-acetyl-alpha-D-muramoyl-L-alanyl-D-glutamate + meso-2,6-diaminopimelate + ATP = UDP-N-acetyl-alpha-D-muramoyl-L-alanyl-gamma-D-glutamyl-meso-2,6-diaminopimelate + ADP + phosphate + H(+)</text>
        <dbReference type="Rhea" id="RHEA:23676"/>
        <dbReference type="ChEBI" id="CHEBI:15378"/>
        <dbReference type="ChEBI" id="CHEBI:30616"/>
        <dbReference type="ChEBI" id="CHEBI:43474"/>
        <dbReference type="ChEBI" id="CHEBI:57791"/>
        <dbReference type="ChEBI" id="CHEBI:83900"/>
        <dbReference type="ChEBI" id="CHEBI:83905"/>
        <dbReference type="ChEBI" id="CHEBI:456216"/>
        <dbReference type="EC" id="6.3.2.13"/>
    </reaction>
</comment>
<evidence type="ECO:0000313" key="19">
    <source>
        <dbReference type="Proteomes" id="UP000261875"/>
    </source>
</evidence>
<feature type="binding site" evidence="13">
    <location>
        <position position="27"/>
    </location>
    <ligand>
        <name>UDP-N-acetyl-alpha-D-muramoyl-L-alanyl-D-glutamate</name>
        <dbReference type="ChEBI" id="CHEBI:83900"/>
    </ligand>
</feature>
<feature type="binding site" evidence="13">
    <location>
        <position position="400"/>
    </location>
    <ligand>
        <name>meso-2,6-diaminopimelate</name>
        <dbReference type="ChEBI" id="CHEBI:57791"/>
    </ligand>
</feature>
<feature type="short sequence motif" description="Meso-diaminopimelate recognition motif" evidence="13">
    <location>
        <begin position="424"/>
        <end position="427"/>
    </location>
</feature>
<sequence length="505" mass="55056">MADRNLRDLLAPWGLDVPTLPLREMILDSRHAAAGDVFIAVVGQQIDARCYIPQAIARGVAAVIAEAKGAEAHTETKEVAVTPLITEIQGVPVIYLHDLTRHLSQLAGFFYPQPDTALELVAVTGTNGKTTITQLLAQWSHALGKTSAVLGTLGSGLLGQRLKQTENTTDSAVAIQKMLHGLRMQGANFAAIEVSSHGLIQHRVAALSFAAAVFANLSHDHLDYHGDMVNYEAAKWRLFSTHNVKQQIINADDEVGHRWLDKLPDAVAVTMQDKTLVSGRKRWLAAQSISYRTEGVIINFDSSWGTGYLQSRLLGEFNVSNLLIALATLLALDYPLARLIATGSQLQPVCGRMEIFNALGKPKVIVDYAHTPDALEKALIAARLHCQGQLWCVFGCGGGRDKGKRPLMGSIAEQLADHIVLTDDNPRNEEAHAIVADVRSGLLDANHALVIHDRTEALTRAIMQAKEQDVVLVAGKGHEDYQLVGSRRFEYSDRLTATRLLEINV</sequence>
<feature type="domain" description="Mur ligase N-terminal catalytic" evidence="15">
    <location>
        <begin position="27"/>
        <end position="111"/>
    </location>
</feature>
<comment type="caution">
    <text evidence="13">Lacks conserved residue(s) required for the propagation of feature annotation.</text>
</comment>
<dbReference type="NCBIfam" id="NF001126">
    <property type="entry name" value="PRK00139.1-4"/>
    <property type="match status" value="1"/>
</dbReference>
<feature type="binding site" evidence="13">
    <location>
        <position position="475"/>
    </location>
    <ligand>
        <name>meso-2,6-diaminopimelate</name>
        <dbReference type="ChEBI" id="CHEBI:57791"/>
    </ligand>
</feature>
<evidence type="ECO:0000256" key="12">
    <source>
        <dbReference type="ARBA" id="ARBA00081560"/>
    </source>
</evidence>
<evidence type="ECO:0000256" key="10">
    <source>
        <dbReference type="ARBA" id="ARBA00075482"/>
    </source>
</evidence>
<gene>
    <name evidence="13" type="primary">murE</name>
    <name evidence="18" type="ORF">CCS41_09485</name>
</gene>
<evidence type="ECO:0000256" key="8">
    <source>
        <dbReference type="ARBA" id="ARBA00066633"/>
    </source>
</evidence>
<feature type="binding site" evidence="13">
    <location>
        <position position="479"/>
    </location>
    <ligand>
        <name>meso-2,6-diaminopimelate</name>
        <dbReference type="ChEBI" id="CHEBI:57791"/>
    </ligand>
</feature>
<dbReference type="GO" id="GO:0071555">
    <property type="term" value="P:cell wall organization"/>
    <property type="evidence" value="ECO:0007669"/>
    <property type="project" value="UniProtKB-KW"/>
</dbReference>
<evidence type="ECO:0000313" key="18">
    <source>
        <dbReference type="EMBL" id="AWK14657.1"/>
    </source>
</evidence>
<dbReference type="KEGG" id="fsm:CCS41_09485"/>
<feature type="domain" description="Mur ligase central" evidence="17">
    <location>
        <begin position="123"/>
        <end position="328"/>
    </location>
</feature>
<dbReference type="InterPro" id="IPR004101">
    <property type="entry name" value="Mur_ligase_C"/>
</dbReference>
<comment type="PTM">
    <text evidence="13">Carboxylation is probably crucial for Mg(2+) binding and, consequently, for the gamma-phosphate positioning of ATP.</text>
</comment>
<dbReference type="Pfam" id="PF01225">
    <property type="entry name" value="Mur_ligase"/>
    <property type="match status" value="1"/>
</dbReference>
<dbReference type="Gene3D" id="3.40.1390.10">
    <property type="entry name" value="MurE/MurF, N-terminal domain"/>
    <property type="match status" value="1"/>
</dbReference>
<dbReference type="EMBL" id="CP021659">
    <property type="protein sequence ID" value="AWK14657.1"/>
    <property type="molecule type" value="Genomic_DNA"/>
</dbReference>
<dbReference type="InterPro" id="IPR036615">
    <property type="entry name" value="Mur_ligase_C_dom_sf"/>
</dbReference>
<protein>
    <recommendedName>
        <fullName evidence="9 13">UDP-N-acetylmuramoyl-L-alanyl-D-glutamate--2,6-diaminopimelate ligase</fullName>
        <ecNumber evidence="8 13">6.3.2.13</ecNumber>
    </recommendedName>
    <alternativeName>
        <fullName evidence="10 13">Meso-A2pm-adding enzyme</fullName>
    </alternativeName>
    <alternativeName>
        <fullName evidence="11 13">Meso-diaminopimelate-adding enzyme</fullName>
    </alternativeName>
    <alternativeName>
        <fullName evidence="12 13">UDP-MurNAc-L-Ala-D-Glu:meso-diaminopimelate ligase</fullName>
    </alternativeName>
    <alternativeName>
        <fullName evidence="13">UDP-MurNAc-tripeptide synthetase</fullName>
    </alternativeName>
    <alternativeName>
        <fullName evidence="13">UDP-N-acetylmuramyl-tripeptide synthetase</fullName>
    </alternativeName>
</protein>
<dbReference type="InterPro" id="IPR035911">
    <property type="entry name" value="MurE/MurF_N"/>
</dbReference>
<dbReference type="NCBIfam" id="TIGR01085">
    <property type="entry name" value="murE"/>
    <property type="match status" value="1"/>
</dbReference>
<dbReference type="SUPFAM" id="SSF63418">
    <property type="entry name" value="MurE/MurF N-terminal domain"/>
    <property type="match status" value="1"/>
</dbReference>
<keyword evidence="13" id="KW-0547">Nucleotide-binding</keyword>
<dbReference type="SUPFAM" id="SSF53623">
    <property type="entry name" value="MurD-like peptide ligases, catalytic domain"/>
    <property type="match status" value="1"/>
</dbReference>
<evidence type="ECO:0000256" key="11">
    <source>
        <dbReference type="ARBA" id="ARBA00076158"/>
    </source>
</evidence>
<keyword evidence="3 13" id="KW-0133">Cell shape</keyword>
<evidence type="ECO:0000256" key="4">
    <source>
        <dbReference type="ARBA" id="ARBA00022984"/>
    </source>
</evidence>
<accession>A0A2U8I6C7</accession>
<dbReference type="Gene3D" id="3.90.190.20">
    <property type="entry name" value="Mur ligase, C-terminal domain"/>
    <property type="match status" value="1"/>
</dbReference>
<dbReference type="STRING" id="1878942.GCA_900128755_01003"/>
<dbReference type="InterPro" id="IPR000713">
    <property type="entry name" value="Mur_ligase_N"/>
</dbReference>
<evidence type="ECO:0000256" key="5">
    <source>
        <dbReference type="ARBA" id="ARBA00023306"/>
    </source>
</evidence>
<evidence type="ECO:0000256" key="2">
    <source>
        <dbReference type="ARBA" id="ARBA00022618"/>
    </source>
</evidence>
<dbReference type="GO" id="GO:0005524">
    <property type="term" value="F:ATP binding"/>
    <property type="evidence" value="ECO:0007669"/>
    <property type="project" value="UniProtKB-UniRule"/>
</dbReference>
<evidence type="ECO:0000259" key="15">
    <source>
        <dbReference type="Pfam" id="PF01225"/>
    </source>
</evidence>
<comment type="pathway">
    <text evidence="13 14">Cell wall biogenesis; peptidoglycan biosynthesis.</text>
</comment>
<keyword evidence="6 13" id="KW-0961">Cell wall biogenesis/degradation</keyword>
<evidence type="ECO:0000256" key="6">
    <source>
        <dbReference type="ARBA" id="ARBA00023316"/>
    </source>
</evidence>
<dbReference type="InterPro" id="IPR013221">
    <property type="entry name" value="Mur_ligase_cen"/>
</dbReference>
<dbReference type="Proteomes" id="UP000261875">
    <property type="component" value="Chromosome"/>
</dbReference>
<dbReference type="PANTHER" id="PTHR23135">
    <property type="entry name" value="MUR LIGASE FAMILY MEMBER"/>
    <property type="match status" value="1"/>
</dbReference>
<dbReference type="GO" id="GO:0008765">
    <property type="term" value="F:UDP-N-acetylmuramoylalanyl-D-glutamate-2,6-diaminopimelate ligase activity"/>
    <property type="evidence" value="ECO:0007669"/>
    <property type="project" value="UniProtKB-UniRule"/>
</dbReference>
<keyword evidence="2 13" id="KW-0132">Cell division</keyword>
<feature type="binding site" evidence="13">
    <location>
        <begin position="168"/>
        <end position="169"/>
    </location>
    <ligand>
        <name>UDP-N-acetyl-alpha-D-muramoyl-L-alanyl-D-glutamate</name>
        <dbReference type="ChEBI" id="CHEBI:83900"/>
    </ligand>
</feature>
<evidence type="ECO:0000259" key="17">
    <source>
        <dbReference type="Pfam" id="PF08245"/>
    </source>
</evidence>
<keyword evidence="13" id="KW-0067">ATP-binding</keyword>
<dbReference type="GO" id="GO:0009252">
    <property type="term" value="P:peptidoglycan biosynthetic process"/>
    <property type="evidence" value="ECO:0007669"/>
    <property type="project" value="UniProtKB-UniRule"/>
</dbReference>
<dbReference type="PANTHER" id="PTHR23135:SF4">
    <property type="entry name" value="UDP-N-ACETYLMURAMOYL-L-ALANYL-D-GLUTAMATE--2,6-DIAMINOPIMELATE LIGASE MURE HOMOLOG, CHLOROPLASTIC"/>
    <property type="match status" value="1"/>
</dbReference>
<dbReference type="AlphaFoldDB" id="A0A2U8I6C7"/>
<dbReference type="InterPro" id="IPR036565">
    <property type="entry name" value="Mur-like_cat_sf"/>
</dbReference>
<dbReference type="GO" id="GO:0005737">
    <property type="term" value="C:cytoplasm"/>
    <property type="evidence" value="ECO:0007669"/>
    <property type="project" value="UniProtKB-SubCell"/>
</dbReference>
<name>A0A2U8I6C7_9GAMM</name>
<dbReference type="FunFam" id="3.90.190.20:FF:000006">
    <property type="entry name" value="UDP-N-acetylmuramoyl-L-alanyl-D-glutamate--2,6-diaminopimelate ligase"/>
    <property type="match status" value="1"/>
</dbReference>
<feature type="binding site" evidence="13">
    <location>
        <begin position="125"/>
        <end position="131"/>
    </location>
    <ligand>
        <name>ATP</name>
        <dbReference type="ChEBI" id="CHEBI:30616"/>
    </ligand>
</feature>
<proteinExistence type="inferred from homology"/>